<dbReference type="PANTHER" id="PTHR23221:SF7">
    <property type="entry name" value="PHOSPHATIDYLINOSITOL-GLYCAN-SPECIFIC PHOSPHOLIPASE D"/>
    <property type="match status" value="1"/>
</dbReference>
<dbReference type="GO" id="GO:0004621">
    <property type="term" value="F:glycosylphosphatidylinositol phospholipase D activity"/>
    <property type="evidence" value="ECO:0007669"/>
    <property type="project" value="TreeGrafter"/>
</dbReference>
<feature type="domain" description="Phospholipase C/D" evidence="3">
    <location>
        <begin position="27"/>
        <end position="173"/>
    </location>
</feature>
<dbReference type="InterPro" id="IPR028994">
    <property type="entry name" value="Integrin_alpha_N"/>
</dbReference>
<reference evidence="4" key="2">
    <citation type="submission" date="2021-01" db="EMBL/GenBank/DDBJ databases">
        <authorList>
            <person name="Schikora-Tamarit M.A."/>
        </authorList>
    </citation>
    <scope>NUCLEOTIDE SEQUENCE</scope>
    <source>
        <strain evidence="4">CBS6075</strain>
    </source>
</reference>
<name>A0A9P8T155_9ASCO</name>
<dbReference type="Gene3D" id="2.130.10.130">
    <property type="entry name" value="Integrin alpha, N-terminal"/>
    <property type="match status" value="1"/>
</dbReference>
<dbReference type="Pfam" id="PF01839">
    <property type="entry name" value="FG-GAP"/>
    <property type="match status" value="1"/>
</dbReference>
<keyword evidence="2" id="KW-0472">Membrane</keyword>
<keyword evidence="1" id="KW-0732">Signal</keyword>
<organism evidence="4 5">
    <name type="scientific">Ogataea philodendri</name>
    <dbReference type="NCBI Taxonomy" id="1378263"/>
    <lineage>
        <taxon>Eukaryota</taxon>
        <taxon>Fungi</taxon>
        <taxon>Dikarya</taxon>
        <taxon>Ascomycota</taxon>
        <taxon>Saccharomycotina</taxon>
        <taxon>Pichiomycetes</taxon>
        <taxon>Pichiales</taxon>
        <taxon>Pichiaceae</taxon>
        <taxon>Ogataea</taxon>
    </lineage>
</organism>
<dbReference type="InterPro" id="IPR029002">
    <property type="entry name" value="PLPC/GPLD1"/>
</dbReference>
<dbReference type="GeneID" id="70238392"/>
<sequence>MTQIGLMTPLLIWWWLIPLGGCAGIAVHLSIASRVSDYFPDDVRELDGSILAGSFYPDALYNCFGLNDAAEEAHWPPFLLRMVENYKSCGNKDLNIKAFIYGMFTHQIADVSWHSLHKAQGLLDYLSATEFGDAKTEAHTFLDTGGDFLVLSREFGNLDKQKKSDLLHHFLSEWNIPVDPLILAYRQLGYDVSATEIMTCMVRGYSGLRGELDSFRTSAPPVQHRSPLLNEILVDYYFGGIDDIVDTIRGCLDALSQFFDSDEGADPWKVCSIFQPNWVKRNEQTAAAKKSSRNQTLEIQRAENEPLTLWNNQPNSKFGSSLLYHESISAEAELIIGAEYDLEGGSVFVVPLAGLLDEDQIDTECFTDLSTDLSYGPRFGHRVTSWKITQYPFTVISEPGMSRIFVYLDSQLVAVLVDYNASTKLGSGGPKELGSFLATDDINGDGICDLIVTSPHYDQEGVKQKGIVKIISGSVFLKQIESILLSLQSTESNPLFFDIDELTCTEFNLPESFELKEGYDQFGTSLSFTNESVFIGSLGIGSVLVYDKLGNYKERLSNVVSKPDGSRVISQESGLFAFGASISGEWESHEWVLVFASAQLSEFCFQCGCGYLYMKRGDFDLVATIQPKWGFSVFFGVNAIKNGDSVFVAGDGYMDGAGAIWEINIDTILQQSKHQSGIMEVKLSDFKEQYGGVVIKGKAGTGYSGFGRSLETFSYKMHKYLAVGMPFYGYGTLNRVIGGVEIHMID</sequence>
<proteinExistence type="predicted"/>
<dbReference type="OrthoDB" id="5317514at2759"/>
<dbReference type="AlphaFoldDB" id="A0A9P8T155"/>
<dbReference type="EMBL" id="JAEUBE010000439">
    <property type="protein sequence ID" value="KAH3661580.1"/>
    <property type="molecule type" value="Genomic_DNA"/>
</dbReference>
<dbReference type="GO" id="GO:0031012">
    <property type="term" value="C:extracellular matrix"/>
    <property type="evidence" value="ECO:0007669"/>
    <property type="project" value="TreeGrafter"/>
</dbReference>
<evidence type="ECO:0000259" key="3">
    <source>
        <dbReference type="Pfam" id="PF00882"/>
    </source>
</evidence>
<keyword evidence="2" id="KW-0812">Transmembrane</keyword>
<protein>
    <recommendedName>
        <fullName evidence="3">Phospholipase C/D domain-containing protein</fullName>
    </recommendedName>
</protein>
<dbReference type="Pfam" id="PF00882">
    <property type="entry name" value="Zn_dep_PLPC"/>
    <property type="match status" value="1"/>
</dbReference>
<feature type="transmembrane region" description="Helical" evidence="2">
    <location>
        <begin position="12"/>
        <end position="31"/>
    </location>
</feature>
<evidence type="ECO:0000313" key="4">
    <source>
        <dbReference type="EMBL" id="KAH3661580.1"/>
    </source>
</evidence>
<accession>A0A9P8T155</accession>
<reference evidence="4" key="1">
    <citation type="journal article" date="2021" name="Open Biol.">
        <title>Shared evolutionary footprints suggest mitochondrial oxidative damage underlies multiple complex I losses in fungi.</title>
        <authorList>
            <person name="Schikora-Tamarit M.A."/>
            <person name="Marcet-Houben M."/>
            <person name="Nosek J."/>
            <person name="Gabaldon T."/>
        </authorList>
    </citation>
    <scope>NUCLEOTIDE SEQUENCE</scope>
    <source>
        <strain evidence="4">CBS6075</strain>
    </source>
</reference>
<gene>
    <name evidence="4" type="ORF">OGAPHI_006428</name>
</gene>
<keyword evidence="5" id="KW-1185">Reference proteome</keyword>
<dbReference type="PANTHER" id="PTHR23221">
    <property type="entry name" value="GLYCOSYLPHOSPHATIDYLINOSITOL PHOSPHOLIPASE D"/>
    <property type="match status" value="1"/>
</dbReference>
<evidence type="ECO:0000256" key="2">
    <source>
        <dbReference type="SAM" id="Phobius"/>
    </source>
</evidence>
<evidence type="ECO:0000256" key="1">
    <source>
        <dbReference type="ARBA" id="ARBA00022729"/>
    </source>
</evidence>
<dbReference type="Proteomes" id="UP000769157">
    <property type="component" value="Unassembled WGS sequence"/>
</dbReference>
<dbReference type="InterPro" id="IPR013517">
    <property type="entry name" value="FG-GAP"/>
</dbReference>
<dbReference type="SUPFAM" id="SSF69318">
    <property type="entry name" value="Integrin alpha N-terminal domain"/>
    <property type="match status" value="1"/>
</dbReference>
<keyword evidence="2" id="KW-1133">Transmembrane helix</keyword>
<evidence type="ECO:0000313" key="5">
    <source>
        <dbReference type="Proteomes" id="UP000769157"/>
    </source>
</evidence>
<comment type="caution">
    <text evidence="4">The sequence shown here is derived from an EMBL/GenBank/DDBJ whole genome shotgun (WGS) entry which is preliminary data.</text>
</comment>
<dbReference type="RefSeq" id="XP_046058693.1">
    <property type="nucleotide sequence ID" value="XM_046207715.1"/>
</dbReference>